<dbReference type="InterPro" id="IPR013370">
    <property type="entry name" value="Chloromuconate_cycloisomerase"/>
</dbReference>
<dbReference type="CDD" id="cd03318">
    <property type="entry name" value="MLE"/>
    <property type="match status" value="1"/>
</dbReference>
<protein>
    <submittedName>
        <fullName evidence="10">Muconate cycloisomerase</fullName>
    </submittedName>
</protein>
<proteinExistence type="inferred from homology"/>
<comment type="pathway">
    <text evidence="2">Aromatic compound metabolism.</text>
</comment>
<accession>K2PQ44</accession>
<keyword evidence="4" id="KW-0479">Metal-binding</keyword>
<dbReference type="GO" id="GO:0000287">
    <property type="term" value="F:magnesium ion binding"/>
    <property type="evidence" value="ECO:0007669"/>
    <property type="project" value="UniProtKB-ARBA"/>
</dbReference>
<name>K2PQ44_9HYPH</name>
<sequence>MTTTIDHIESIIIDVPTVRGHVLSMTTMMTQSVVLVHIRFSDGSEGWGEGASIGGLSYGPESVESIKLAIDTYIAPILLGKNGDRIADASELMSRAIKGNHAARSAVETALWDGLARRLGVSVAQLFGGRIHDRLPVAWTLASGNSETDIAEAERMIAERRHRDFKLKIGKRKVKDDLAHVAAIARAVGDRGTLRVDVNQAWNLTEARYGVRGLQEIGCVLVEQPVPRDQLSNLRALSYAYEIAIMADEVLQGPADAMRVAADRSADVFAVKVCQSGGLAPAAQVIAIARAAGIELYAGTMLETGLGTAAATQLFATVPELQWGTELFGPLLLTEEILLDPLDYADFSVAVPKGPGIGAEPDPDKLNFYRRDRPGMLKAVSAT</sequence>
<dbReference type="NCBIfam" id="TIGR02534">
    <property type="entry name" value="mucon_cyclo"/>
    <property type="match status" value="1"/>
</dbReference>
<evidence type="ECO:0000256" key="5">
    <source>
        <dbReference type="ARBA" id="ARBA00022797"/>
    </source>
</evidence>
<dbReference type="InterPro" id="IPR029017">
    <property type="entry name" value="Enolase-like_N"/>
</dbReference>
<evidence type="ECO:0000259" key="9">
    <source>
        <dbReference type="SMART" id="SM00922"/>
    </source>
</evidence>
<dbReference type="PATRIC" id="fig|1231190.3.peg.1576"/>
<dbReference type="InterPro" id="IPR018110">
    <property type="entry name" value="Mandel_Rmase/mucon_lact_enz_CS"/>
</dbReference>
<evidence type="ECO:0000256" key="4">
    <source>
        <dbReference type="ARBA" id="ARBA00022723"/>
    </source>
</evidence>
<evidence type="ECO:0000313" key="11">
    <source>
        <dbReference type="Proteomes" id="UP000007374"/>
    </source>
</evidence>
<dbReference type="Gene3D" id="3.20.20.120">
    <property type="entry name" value="Enolase-like C-terminal domain"/>
    <property type="match status" value="1"/>
</dbReference>
<organism evidence="10 11">
    <name type="scientific">Nitratireductor indicus C115</name>
    <dbReference type="NCBI Taxonomy" id="1231190"/>
    <lineage>
        <taxon>Bacteria</taxon>
        <taxon>Pseudomonadati</taxon>
        <taxon>Pseudomonadota</taxon>
        <taxon>Alphaproteobacteria</taxon>
        <taxon>Hyphomicrobiales</taxon>
        <taxon>Phyllobacteriaceae</taxon>
        <taxon>Nitratireductor</taxon>
    </lineage>
</organism>
<dbReference type="InterPro" id="IPR036849">
    <property type="entry name" value="Enolase-like_C_sf"/>
</dbReference>
<dbReference type="GO" id="GO:0016854">
    <property type="term" value="F:racemase and epimerase activity"/>
    <property type="evidence" value="ECO:0007669"/>
    <property type="project" value="UniProtKB-ARBA"/>
</dbReference>
<dbReference type="eggNOG" id="COG4948">
    <property type="taxonomic scope" value="Bacteria"/>
</dbReference>
<dbReference type="SMART" id="SM00922">
    <property type="entry name" value="MR_MLE"/>
    <property type="match status" value="1"/>
</dbReference>
<dbReference type="RefSeq" id="WP_009756321.1">
    <property type="nucleotide sequence ID" value="NZ_AMSI01000004.1"/>
</dbReference>
<dbReference type="Proteomes" id="UP000007374">
    <property type="component" value="Unassembled WGS sequence"/>
</dbReference>
<dbReference type="PROSITE" id="PS00909">
    <property type="entry name" value="MR_MLE_2"/>
    <property type="match status" value="1"/>
</dbReference>
<evidence type="ECO:0000256" key="3">
    <source>
        <dbReference type="ARBA" id="ARBA00008031"/>
    </source>
</evidence>
<dbReference type="GO" id="GO:0006518">
    <property type="term" value="P:peptide metabolic process"/>
    <property type="evidence" value="ECO:0007669"/>
    <property type="project" value="UniProtKB-ARBA"/>
</dbReference>
<keyword evidence="5" id="KW-0058">Aromatic hydrocarbons catabolism</keyword>
<feature type="domain" description="Mandelate racemase/muconate lactonizing enzyme C-terminal" evidence="9">
    <location>
        <begin position="147"/>
        <end position="244"/>
    </location>
</feature>
<dbReference type="Pfam" id="PF13378">
    <property type="entry name" value="MR_MLE_C"/>
    <property type="match status" value="1"/>
</dbReference>
<comment type="similarity">
    <text evidence="3">Belongs to the mandelate racemase/muconate lactonizing enzyme family.</text>
</comment>
<evidence type="ECO:0000256" key="6">
    <source>
        <dbReference type="ARBA" id="ARBA00023211"/>
    </source>
</evidence>
<dbReference type="GO" id="GO:0018849">
    <property type="term" value="F:muconate cycloisomerase activity"/>
    <property type="evidence" value="ECO:0007669"/>
    <property type="project" value="InterPro"/>
</dbReference>
<dbReference type="InterPro" id="IPR013342">
    <property type="entry name" value="Mandelate_racemase_C"/>
</dbReference>
<dbReference type="InterPro" id="IPR029065">
    <property type="entry name" value="Enolase_C-like"/>
</dbReference>
<keyword evidence="11" id="KW-1185">Reference proteome</keyword>
<dbReference type="AlphaFoldDB" id="K2PQ44"/>
<dbReference type="SFLD" id="SFLDS00001">
    <property type="entry name" value="Enolase"/>
    <property type="match status" value="1"/>
</dbReference>
<evidence type="ECO:0000313" key="10">
    <source>
        <dbReference type="EMBL" id="EKF43167.1"/>
    </source>
</evidence>
<keyword evidence="7 10" id="KW-0413">Isomerase</keyword>
<evidence type="ECO:0000256" key="2">
    <source>
        <dbReference type="ARBA" id="ARBA00005211"/>
    </source>
</evidence>
<dbReference type="SUPFAM" id="SSF54826">
    <property type="entry name" value="Enolase N-terminal domain-like"/>
    <property type="match status" value="1"/>
</dbReference>
<feature type="active site" description="Proton acceptor" evidence="8">
    <location>
        <position position="168"/>
    </location>
</feature>
<dbReference type="Gene3D" id="3.30.390.10">
    <property type="entry name" value="Enolase-like, N-terminal domain"/>
    <property type="match status" value="1"/>
</dbReference>
<gene>
    <name evidence="10" type="ORF">NA8A_07519</name>
</gene>
<comment type="cofactor">
    <cofactor evidence="1">
        <name>Mn(2+)</name>
        <dbReference type="ChEBI" id="CHEBI:29035"/>
    </cofactor>
</comment>
<keyword evidence="6" id="KW-0464">Manganese</keyword>
<evidence type="ECO:0000256" key="7">
    <source>
        <dbReference type="ARBA" id="ARBA00023235"/>
    </source>
</evidence>
<dbReference type="GO" id="GO:0009063">
    <property type="term" value="P:amino acid catabolic process"/>
    <property type="evidence" value="ECO:0007669"/>
    <property type="project" value="InterPro"/>
</dbReference>
<dbReference type="PANTHER" id="PTHR48073:SF2">
    <property type="entry name" value="O-SUCCINYLBENZOATE SYNTHASE"/>
    <property type="match status" value="1"/>
</dbReference>
<evidence type="ECO:0000256" key="8">
    <source>
        <dbReference type="PIRSR" id="PIRSR613370-1"/>
    </source>
</evidence>
<dbReference type="GO" id="GO:0030145">
    <property type="term" value="F:manganese ion binding"/>
    <property type="evidence" value="ECO:0007669"/>
    <property type="project" value="InterPro"/>
</dbReference>
<dbReference type="PANTHER" id="PTHR48073">
    <property type="entry name" value="O-SUCCINYLBENZOATE SYNTHASE-RELATED"/>
    <property type="match status" value="1"/>
</dbReference>
<comment type="caution">
    <text evidence="10">The sequence shown here is derived from an EMBL/GenBank/DDBJ whole genome shotgun (WGS) entry which is preliminary data.</text>
</comment>
<dbReference type="STRING" id="721133.SAMN05216176_105201"/>
<dbReference type="Pfam" id="PF02746">
    <property type="entry name" value="MR_MLE_N"/>
    <property type="match status" value="1"/>
</dbReference>
<dbReference type="SUPFAM" id="SSF51604">
    <property type="entry name" value="Enolase C-terminal domain-like"/>
    <property type="match status" value="1"/>
</dbReference>
<dbReference type="SFLD" id="SFLDG01258">
    <property type="entry name" value="(chloro)muconate_cycloisomeras"/>
    <property type="match status" value="1"/>
</dbReference>
<dbReference type="InterPro" id="IPR013341">
    <property type="entry name" value="Mandelate_racemase_N_dom"/>
</dbReference>
<dbReference type="EMBL" id="AMSI01000004">
    <property type="protein sequence ID" value="EKF43167.1"/>
    <property type="molecule type" value="Genomic_DNA"/>
</dbReference>
<feature type="active site" description="Proton donor" evidence="8">
    <location>
        <position position="326"/>
    </location>
</feature>
<dbReference type="OrthoDB" id="9775913at2"/>
<dbReference type="GO" id="GO:0018850">
    <property type="term" value="F:chloromuconate cycloisomerase activity"/>
    <property type="evidence" value="ECO:0007669"/>
    <property type="project" value="InterPro"/>
</dbReference>
<reference evidence="10 11" key="1">
    <citation type="journal article" date="2012" name="J. Bacteriol.">
        <title>Genome Sequence of Nitratireductor indicus Type Strain C115.</title>
        <authorList>
            <person name="Lai Q."/>
            <person name="Li G."/>
            <person name="Yu Z."/>
            <person name="Shao Z."/>
        </authorList>
    </citation>
    <scope>NUCLEOTIDE SEQUENCE [LARGE SCALE GENOMIC DNA]</scope>
    <source>
        <strain evidence="10 11">C115</strain>
    </source>
</reference>
<dbReference type="SFLD" id="SFLDG00180">
    <property type="entry name" value="muconate_cycloisomerase"/>
    <property type="match status" value="1"/>
</dbReference>
<evidence type="ECO:0000256" key="1">
    <source>
        <dbReference type="ARBA" id="ARBA00001936"/>
    </source>
</evidence>